<comment type="similarity">
    <text evidence="2">Belongs to the glycosyltransferase 2 family.</text>
</comment>
<dbReference type="Proteomes" id="UP000007962">
    <property type="component" value="Chromosome"/>
</dbReference>
<dbReference type="EMBL" id="CP001618">
    <property type="protein sequence ID" value="ACQ79266.1"/>
    <property type="molecule type" value="Genomic_DNA"/>
</dbReference>
<dbReference type="Pfam" id="PF00535">
    <property type="entry name" value="Glycos_transf_2"/>
    <property type="match status" value="1"/>
</dbReference>
<organism evidence="6 7">
    <name type="scientific">Beutenbergia cavernae (strain ATCC BAA-8 / DSM 12333 / CCUG 43141 / JCM 11478 / NBRC 16432 / NCIMB 13614 / HKI 0122)</name>
    <dbReference type="NCBI Taxonomy" id="471853"/>
    <lineage>
        <taxon>Bacteria</taxon>
        <taxon>Bacillati</taxon>
        <taxon>Actinomycetota</taxon>
        <taxon>Actinomycetes</taxon>
        <taxon>Micrococcales</taxon>
        <taxon>Beutenbergiaceae</taxon>
        <taxon>Beutenbergia</taxon>
    </lineage>
</organism>
<evidence type="ECO:0000256" key="4">
    <source>
        <dbReference type="ARBA" id="ARBA00022679"/>
    </source>
</evidence>
<dbReference type="eggNOG" id="COG1215">
    <property type="taxonomic scope" value="Bacteria"/>
</dbReference>
<feature type="domain" description="Glycosyltransferase 2-like" evidence="5">
    <location>
        <begin position="15"/>
        <end position="142"/>
    </location>
</feature>
<dbReference type="PANTHER" id="PTHR43179:SF12">
    <property type="entry name" value="GALACTOFURANOSYLTRANSFERASE GLFT2"/>
    <property type="match status" value="1"/>
</dbReference>
<dbReference type="RefSeq" id="WP_012726046.1">
    <property type="nucleotide sequence ID" value="NC_012669.1"/>
</dbReference>
<dbReference type="CAZy" id="GT2">
    <property type="family name" value="Glycosyltransferase Family 2"/>
</dbReference>
<evidence type="ECO:0000313" key="7">
    <source>
        <dbReference type="Proteomes" id="UP000007962"/>
    </source>
</evidence>
<proteinExistence type="inferred from homology"/>
<dbReference type="InterPro" id="IPR029044">
    <property type="entry name" value="Nucleotide-diphossugar_trans"/>
</dbReference>
<dbReference type="HOGENOM" id="CLU_025996_3_0_11"/>
<gene>
    <name evidence="6" type="ordered locus">Bcav_1005</name>
</gene>
<sequence length="323" mass="34707">MGELDVRDTRASVAIAILTFRRPDALAPLVEAVRAQTSGLRHPARVVVVDNDPGASARAVVARLGGPDLTYVHEPRPGIAAARNAALDAAAADRVLVFIDDDELPEPRWLARLLEAWRDWPCDAVSAPTVKVLPDDAEGWVVASRFFARAHRATGVRVEGAAAGNLLLDLDAVRSRGVRFDERFGLTGGEDSLFSRQLTARGGVIRWRDDAVTSEPVVPERATRSWVLRRERRTGSTWSRVHLVLAAGAGARVRVGARLAMTAAVLVVRGVARVLLGALTRDLGRRAHGQRELARAAGVLTGLVGGHVEEYARAEPVALAVRA</sequence>
<reference evidence="6 7" key="1">
    <citation type="journal article" date="2009" name="Stand. Genomic Sci.">
        <title>Complete genome sequence of Beutenbergia cavernae type strain (HKI 0122).</title>
        <authorList>
            <person name="Land M."/>
            <person name="Pukall R."/>
            <person name="Abt B."/>
            <person name="Goker M."/>
            <person name="Rohde M."/>
            <person name="Glavina Del Rio T."/>
            <person name="Tice H."/>
            <person name="Copeland A."/>
            <person name="Cheng J.F."/>
            <person name="Lucas S."/>
            <person name="Chen F."/>
            <person name="Nolan M."/>
            <person name="Bruce D."/>
            <person name="Goodwin L."/>
            <person name="Pitluck S."/>
            <person name="Ivanova N."/>
            <person name="Mavromatis K."/>
            <person name="Ovchinnikova G."/>
            <person name="Pati A."/>
            <person name="Chen A."/>
            <person name="Palaniappan K."/>
            <person name="Hauser L."/>
            <person name="Chang Y.J."/>
            <person name="Jefferies C.C."/>
            <person name="Saunders E."/>
            <person name="Brettin T."/>
            <person name="Detter J.C."/>
            <person name="Han C."/>
            <person name="Chain P."/>
            <person name="Bristow J."/>
            <person name="Eisen J.A."/>
            <person name="Markowitz V."/>
            <person name="Hugenholtz P."/>
            <person name="Kyrpides N.C."/>
            <person name="Klenk H.P."/>
            <person name="Lapidus A."/>
        </authorList>
    </citation>
    <scope>NUCLEOTIDE SEQUENCE [LARGE SCALE GENOMIC DNA]</scope>
    <source>
        <strain evidence="7">ATCC BAA-8 / DSM 12333 / NBRC 16432</strain>
    </source>
</reference>
<evidence type="ECO:0000313" key="6">
    <source>
        <dbReference type="EMBL" id="ACQ79266.1"/>
    </source>
</evidence>
<evidence type="ECO:0000259" key="5">
    <source>
        <dbReference type="Pfam" id="PF00535"/>
    </source>
</evidence>
<dbReference type="KEGG" id="bcv:Bcav_1005"/>
<dbReference type="STRING" id="471853.Bcav_1005"/>
<evidence type="ECO:0000256" key="1">
    <source>
        <dbReference type="ARBA" id="ARBA00004776"/>
    </source>
</evidence>
<name>C5C080_BEUC1</name>
<protein>
    <submittedName>
        <fullName evidence="6">Glycosyl transferase family 2</fullName>
    </submittedName>
</protein>
<dbReference type="OrthoDB" id="3180470at2"/>
<dbReference type="AlphaFoldDB" id="C5C080"/>
<dbReference type="GO" id="GO:0016757">
    <property type="term" value="F:glycosyltransferase activity"/>
    <property type="evidence" value="ECO:0007669"/>
    <property type="project" value="UniProtKB-KW"/>
</dbReference>
<dbReference type="InterPro" id="IPR001173">
    <property type="entry name" value="Glyco_trans_2-like"/>
</dbReference>
<dbReference type="Gene3D" id="3.90.550.10">
    <property type="entry name" value="Spore Coat Polysaccharide Biosynthesis Protein SpsA, Chain A"/>
    <property type="match status" value="1"/>
</dbReference>
<dbReference type="PANTHER" id="PTHR43179">
    <property type="entry name" value="RHAMNOSYLTRANSFERASE WBBL"/>
    <property type="match status" value="1"/>
</dbReference>
<evidence type="ECO:0000256" key="3">
    <source>
        <dbReference type="ARBA" id="ARBA00022676"/>
    </source>
</evidence>
<keyword evidence="4 6" id="KW-0808">Transferase</keyword>
<comment type="pathway">
    <text evidence="1">Cell wall biogenesis; cell wall polysaccharide biosynthesis.</text>
</comment>
<evidence type="ECO:0000256" key="2">
    <source>
        <dbReference type="ARBA" id="ARBA00006739"/>
    </source>
</evidence>
<keyword evidence="7" id="KW-1185">Reference proteome</keyword>
<keyword evidence="3" id="KW-0328">Glycosyltransferase</keyword>
<dbReference type="SUPFAM" id="SSF53448">
    <property type="entry name" value="Nucleotide-diphospho-sugar transferases"/>
    <property type="match status" value="1"/>
</dbReference>
<accession>C5C080</accession>